<feature type="signal peptide" evidence="2">
    <location>
        <begin position="1"/>
        <end position="24"/>
    </location>
</feature>
<dbReference type="EMBL" id="CP165644">
    <property type="protein sequence ID" value="XDU66378.1"/>
    <property type="molecule type" value="Genomic_DNA"/>
</dbReference>
<proteinExistence type="predicted"/>
<gene>
    <name evidence="3" type="ORF">AB8B22_08140</name>
</gene>
<feature type="chain" id="PRO_5044226375" evidence="2">
    <location>
        <begin position="25"/>
        <end position="334"/>
    </location>
</feature>
<evidence type="ECO:0000256" key="2">
    <source>
        <dbReference type="SAM" id="SignalP"/>
    </source>
</evidence>
<evidence type="ECO:0000313" key="3">
    <source>
        <dbReference type="EMBL" id="XDU66378.1"/>
    </source>
</evidence>
<dbReference type="KEGG" id="lrug:AB8B22_08140"/>
<sequence length="334" mass="37248">MISDRKIIKTAGILLLGLTLSVSAFGGQVKSASGNSQLENLIKNQYNNQSINLNVNSSVKNMQQTGSYTKPSTTEFISTTNGKSQDGMPELKLTREQLLSVANKIFQNETGGSVSNLVDWNDGENFPSLGIGHFTWFKASGGRSGFGDSLPDMVAYFRSKGIKLPKILAENRFSPWESKSELMSKKSRGDKDIQELISFFDNTRDIQVMFIYERLKSSLGKMLNASSNKENLKNQFNRMVETPNGLYALIDYVNFKGEGLSGVSSYNNVAWGLRQVLENMKGTATGQSALVEFSNSAKYVLQRRVKNAPRNESRWLQGWYNRVDTYKTFVIGSL</sequence>
<dbReference type="AlphaFoldDB" id="A0AB39VGH9"/>
<accession>A0AB39VGH9</accession>
<protein>
    <submittedName>
        <fullName evidence="3">Uncharacterized protein</fullName>
    </submittedName>
</protein>
<feature type="region of interest" description="Disordered" evidence="1">
    <location>
        <begin position="66"/>
        <end position="87"/>
    </location>
</feature>
<reference evidence="3" key="1">
    <citation type="submission" date="2024-07" db="EMBL/GenBank/DDBJ databases">
        <authorList>
            <person name="Li X.-J."/>
            <person name="Wang X."/>
        </authorList>
    </citation>
    <scope>NUCLEOTIDE SEQUENCE</scope>
    <source>
        <strain evidence="3">HSP-334</strain>
    </source>
</reference>
<feature type="compositionally biased region" description="Polar residues" evidence="1">
    <location>
        <begin position="66"/>
        <end position="84"/>
    </location>
</feature>
<keyword evidence="2" id="KW-0732">Signal</keyword>
<dbReference type="RefSeq" id="WP_094079902.1">
    <property type="nucleotide sequence ID" value="NZ_CP165644.1"/>
</dbReference>
<name>A0AB39VGH9_9FUSO</name>
<evidence type="ECO:0000256" key="1">
    <source>
        <dbReference type="SAM" id="MobiDB-lite"/>
    </source>
</evidence>
<organism evidence="3">
    <name type="scientific">Leptotrichia rugosa</name>
    <dbReference type="NCBI Taxonomy" id="3239302"/>
    <lineage>
        <taxon>Bacteria</taxon>
        <taxon>Fusobacteriati</taxon>
        <taxon>Fusobacteriota</taxon>
        <taxon>Fusobacteriia</taxon>
        <taxon>Fusobacteriales</taxon>
        <taxon>Leptotrichiaceae</taxon>
        <taxon>Leptotrichia</taxon>
    </lineage>
</organism>